<evidence type="ECO:0000259" key="2">
    <source>
        <dbReference type="PROSITE" id="PS50158"/>
    </source>
</evidence>
<dbReference type="SUPFAM" id="SSF57756">
    <property type="entry name" value="Retrovirus zinc finger-like domains"/>
    <property type="match status" value="1"/>
</dbReference>
<reference evidence="3 4" key="1">
    <citation type="submission" date="2024-04" db="EMBL/GenBank/DDBJ databases">
        <title>Genome assembly C_amara_ONT_v2.</title>
        <authorList>
            <person name="Yant L."/>
            <person name="Moore C."/>
            <person name="Slenker M."/>
        </authorList>
    </citation>
    <scope>NUCLEOTIDE SEQUENCE [LARGE SCALE GENOMIC DNA]</scope>
    <source>
        <tissue evidence="3">Leaf</tissue>
    </source>
</reference>
<dbReference type="Pfam" id="PF00098">
    <property type="entry name" value="zf-CCHC"/>
    <property type="match status" value="1"/>
</dbReference>
<proteinExistence type="predicted"/>
<keyword evidence="1" id="KW-0479">Metal-binding</keyword>
<dbReference type="Gene3D" id="4.10.60.10">
    <property type="entry name" value="Zinc finger, CCHC-type"/>
    <property type="match status" value="1"/>
</dbReference>
<dbReference type="InterPro" id="IPR036875">
    <property type="entry name" value="Znf_CCHC_sf"/>
</dbReference>
<dbReference type="PANTHER" id="PTHR47481:SF22">
    <property type="entry name" value="RETROTRANSPOSON GAG DOMAIN-CONTAINING PROTEIN"/>
    <property type="match status" value="1"/>
</dbReference>
<accession>A0ABD1BI55</accession>
<name>A0ABD1BI55_CARAN</name>
<organism evidence="3 4">
    <name type="scientific">Cardamine amara subsp. amara</name>
    <dbReference type="NCBI Taxonomy" id="228776"/>
    <lineage>
        <taxon>Eukaryota</taxon>
        <taxon>Viridiplantae</taxon>
        <taxon>Streptophyta</taxon>
        <taxon>Embryophyta</taxon>
        <taxon>Tracheophyta</taxon>
        <taxon>Spermatophyta</taxon>
        <taxon>Magnoliopsida</taxon>
        <taxon>eudicotyledons</taxon>
        <taxon>Gunneridae</taxon>
        <taxon>Pentapetalae</taxon>
        <taxon>rosids</taxon>
        <taxon>malvids</taxon>
        <taxon>Brassicales</taxon>
        <taxon>Brassicaceae</taxon>
        <taxon>Cardamineae</taxon>
        <taxon>Cardamine</taxon>
    </lineage>
</organism>
<gene>
    <name evidence="3" type="ORF">V5N11_009988</name>
</gene>
<evidence type="ECO:0000313" key="3">
    <source>
        <dbReference type="EMBL" id="KAL1213811.1"/>
    </source>
</evidence>
<dbReference type="EMBL" id="JBANAX010000332">
    <property type="protein sequence ID" value="KAL1213811.1"/>
    <property type="molecule type" value="Genomic_DNA"/>
</dbReference>
<dbReference type="InterPro" id="IPR001878">
    <property type="entry name" value="Znf_CCHC"/>
</dbReference>
<keyword evidence="1" id="KW-0862">Zinc</keyword>
<sequence length="243" mass="27547">MLNQNGIKKALLEKKLDSITHDDWEELQEKAGSTIRTCLGDEVVHHVIDLVNSKEIWDKLEKMYMSKSLSSKLYLKHRFYLFKMSEGSNLIQHVNQFDQITADLGRVSVKVEDKDKAMMLLCSLTPEYETLVTALLANKETITMQLATDSLLGHHNRHQQHGGRANSQGDGLYVKFNQGDSRKKKAVCYKCQKIGHYNRDCPMNKKQNGGGESSNTANIVQQEDTITVEFDMLAVKMGNHTDS</sequence>
<comment type="caution">
    <text evidence="3">The sequence shown here is derived from an EMBL/GenBank/DDBJ whole genome shotgun (WGS) entry which is preliminary data.</text>
</comment>
<keyword evidence="1" id="KW-0863">Zinc-finger</keyword>
<dbReference type="PANTHER" id="PTHR47481">
    <property type="match status" value="1"/>
</dbReference>
<evidence type="ECO:0000256" key="1">
    <source>
        <dbReference type="PROSITE-ProRule" id="PRU00047"/>
    </source>
</evidence>
<protein>
    <submittedName>
        <fullName evidence="3">Retrovirus-related Pol polyprotein from transposon TNT 1-94</fullName>
    </submittedName>
</protein>
<evidence type="ECO:0000313" key="4">
    <source>
        <dbReference type="Proteomes" id="UP001558713"/>
    </source>
</evidence>
<feature type="domain" description="CCHC-type" evidence="2">
    <location>
        <begin position="188"/>
        <end position="202"/>
    </location>
</feature>
<dbReference type="Proteomes" id="UP001558713">
    <property type="component" value="Unassembled WGS sequence"/>
</dbReference>
<dbReference type="PROSITE" id="PS50158">
    <property type="entry name" value="ZF_CCHC"/>
    <property type="match status" value="1"/>
</dbReference>
<dbReference type="Pfam" id="PF14223">
    <property type="entry name" value="Retrotran_gag_2"/>
    <property type="match status" value="1"/>
</dbReference>
<dbReference type="AlphaFoldDB" id="A0ABD1BI55"/>
<dbReference type="SMART" id="SM00343">
    <property type="entry name" value="ZnF_C2HC"/>
    <property type="match status" value="1"/>
</dbReference>
<dbReference type="GO" id="GO:0008270">
    <property type="term" value="F:zinc ion binding"/>
    <property type="evidence" value="ECO:0007669"/>
    <property type="project" value="UniProtKB-KW"/>
</dbReference>
<keyword evidence="4" id="KW-1185">Reference proteome</keyword>